<evidence type="ECO:0000313" key="5">
    <source>
        <dbReference type="Proteomes" id="UP000281192"/>
    </source>
</evidence>
<protein>
    <submittedName>
        <fullName evidence="3">Uncharacterized protein</fullName>
    </submittedName>
</protein>
<keyword evidence="5" id="KW-1185">Reference proteome</keyword>
<proteinExistence type="predicted"/>
<gene>
    <name evidence="2" type="ORF">C1707_03115</name>
    <name evidence="3" type="ORF">CFHF_03060</name>
</gene>
<dbReference type="EMBL" id="PJRQ01000008">
    <property type="protein sequence ID" value="PLR19004.1"/>
    <property type="molecule type" value="Genomic_DNA"/>
</dbReference>
<evidence type="ECO:0000256" key="1">
    <source>
        <dbReference type="SAM" id="SignalP"/>
    </source>
</evidence>
<dbReference type="AlphaFoldDB" id="A0A2N5CYX2"/>
<dbReference type="KEGG" id="cfh:C1707_03115"/>
<reference evidence="2 5" key="2">
    <citation type="submission" date="2018-01" db="EMBL/GenBank/DDBJ databases">
        <title>Complete genome sequence of Caulobacter flavus RHGG3.</title>
        <authorList>
            <person name="Yang E."/>
        </authorList>
    </citation>
    <scope>NUCLEOTIDE SEQUENCE [LARGE SCALE GENOMIC DNA]</scope>
    <source>
        <strain evidence="2 5">RHGG3</strain>
    </source>
</reference>
<dbReference type="OrthoDB" id="7184295at2"/>
<feature type="chain" id="PRO_5044578083" evidence="1">
    <location>
        <begin position="22"/>
        <end position="349"/>
    </location>
</feature>
<evidence type="ECO:0000313" key="4">
    <source>
        <dbReference type="Proteomes" id="UP000234483"/>
    </source>
</evidence>
<dbReference type="Proteomes" id="UP000234483">
    <property type="component" value="Unassembled WGS sequence"/>
</dbReference>
<accession>A0A2N5CYX2</accession>
<dbReference type="RefSeq" id="WP_101711562.1">
    <property type="nucleotide sequence ID" value="NZ_CP026100.1"/>
</dbReference>
<name>A0A2N5CYX2_9CAUL</name>
<dbReference type="EMBL" id="CP026100">
    <property type="protein sequence ID" value="AYV45317.1"/>
    <property type="molecule type" value="Genomic_DNA"/>
</dbReference>
<evidence type="ECO:0000313" key="2">
    <source>
        <dbReference type="EMBL" id="AYV45317.1"/>
    </source>
</evidence>
<dbReference type="Proteomes" id="UP000281192">
    <property type="component" value="Chromosome"/>
</dbReference>
<evidence type="ECO:0000313" key="3">
    <source>
        <dbReference type="EMBL" id="PLR19004.1"/>
    </source>
</evidence>
<reference evidence="3 4" key="1">
    <citation type="submission" date="2017-12" db="EMBL/GenBank/DDBJ databases">
        <title>The genome sequence of Caulobacter flavus CGMCC1 15093.</title>
        <authorList>
            <person name="Gao J."/>
            <person name="Mao X."/>
            <person name="Sun J."/>
        </authorList>
    </citation>
    <scope>NUCLEOTIDE SEQUENCE [LARGE SCALE GENOMIC DNA]</scope>
    <source>
        <strain evidence="3 4">CGMCC1 15093</strain>
    </source>
</reference>
<keyword evidence="1" id="KW-0732">Signal</keyword>
<organism evidence="3 4">
    <name type="scientific">Caulobacter flavus</name>
    <dbReference type="NCBI Taxonomy" id="1679497"/>
    <lineage>
        <taxon>Bacteria</taxon>
        <taxon>Pseudomonadati</taxon>
        <taxon>Pseudomonadota</taxon>
        <taxon>Alphaproteobacteria</taxon>
        <taxon>Caulobacterales</taxon>
        <taxon>Caulobacteraceae</taxon>
        <taxon>Caulobacter</taxon>
    </lineage>
</organism>
<sequence length="349" mass="36752">MRERIGLAAALALLSATGATAGEAAIGELIGLTPVEVRARLTGAPAATPLTRGFEVARDGGTDAYFTLDDLAADPAALRRRAAWRTHGEVSSDAGAPVCRSRVVAEPRDLTVGDPVLAFRDGRLTAVLRPARPGLRPPAPPHENRKAYERWIRQASLGPFQARFGQLPLEDGVGFLGRWEAARLDGSDRLLVDCAPPPALPAVVRPAKRPPLNESDMQGLALAPFAIRLPAINRDRARARDRGAATLAGLSVGQRLPRDVGLHARRDGLRWHGSARPGYGVLTVDLGGGKTRNLSDMRDAALVGVEDGVVRWISPPGGAGPGAGLLCVDAEGLAGTPRPGCQGWGIYRP</sequence>
<feature type="signal peptide" evidence="1">
    <location>
        <begin position="1"/>
        <end position="21"/>
    </location>
</feature>